<evidence type="ECO:0000313" key="4">
    <source>
        <dbReference type="EMBL" id="SVA58226.1"/>
    </source>
</evidence>
<dbReference type="Gene3D" id="3.30.70.640">
    <property type="entry name" value="Molybdopterin cofactor biosynthesis C (MoaC) domain"/>
    <property type="match status" value="1"/>
</dbReference>
<accession>A0A381X0B5</accession>
<dbReference type="InterPro" id="IPR036522">
    <property type="entry name" value="MoaC_sf"/>
</dbReference>
<dbReference type="InterPro" id="IPR002820">
    <property type="entry name" value="Mopterin_CF_biosynth-C_dom"/>
</dbReference>
<evidence type="ECO:0000256" key="1">
    <source>
        <dbReference type="ARBA" id="ARBA00005046"/>
    </source>
</evidence>
<evidence type="ECO:0000256" key="2">
    <source>
        <dbReference type="ARBA" id="ARBA00023150"/>
    </source>
</evidence>
<keyword evidence="2" id="KW-0501">Molybdenum cofactor biosynthesis</keyword>
<dbReference type="AlphaFoldDB" id="A0A381X0B5"/>
<organism evidence="4">
    <name type="scientific">marine metagenome</name>
    <dbReference type="NCBI Taxonomy" id="408172"/>
    <lineage>
        <taxon>unclassified sequences</taxon>
        <taxon>metagenomes</taxon>
        <taxon>ecological metagenomes</taxon>
    </lineage>
</organism>
<gene>
    <name evidence="4" type="ORF">METZ01_LOCUS111080</name>
</gene>
<feature type="domain" description="Molybdopterin cofactor biosynthesis C (MoaC)" evidence="3">
    <location>
        <begin position="27"/>
        <end position="162"/>
    </location>
</feature>
<dbReference type="InterPro" id="IPR023045">
    <property type="entry name" value="MoaC"/>
</dbReference>
<reference evidence="4" key="1">
    <citation type="submission" date="2018-05" db="EMBL/GenBank/DDBJ databases">
        <authorList>
            <person name="Lanie J.A."/>
            <person name="Ng W.-L."/>
            <person name="Kazmierczak K.M."/>
            <person name="Andrzejewski T.M."/>
            <person name="Davidsen T.M."/>
            <person name="Wayne K.J."/>
            <person name="Tettelin H."/>
            <person name="Glass J.I."/>
            <person name="Rusch D."/>
            <person name="Podicherti R."/>
            <person name="Tsui H.-C.T."/>
            <person name="Winkler M.E."/>
        </authorList>
    </citation>
    <scope>NUCLEOTIDE SEQUENCE</scope>
</reference>
<dbReference type="EMBL" id="UINC01013484">
    <property type="protein sequence ID" value="SVA58226.1"/>
    <property type="molecule type" value="Genomic_DNA"/>
</dbReference>
<evidence type="ECO:0000259" key="3">
    <source>
        <dbReference type="Pfam" id="PF01967"/>
    </source>
</evidence>
<dbReference type="NCBIfam" id="TIGR00581">
    <property type="entry name" value="moaC"/>
    <property type="match status" value="1"/>
</dbReference>
<dbReference type="Pfam" id="PF01967">
    <property type="entry name" value="MoaC"/>
    <property type="match status" value="1"/>
</dbReference>
<protein>
    <recommendedName>
        <fullName evidence="3">Molybdopterin cofactor biosynthesis C (MoaC) domain-containing protein</fullName>
    </recommendedName>
</protein>
<dbReference type="SUPFAM" id="SSF55040">
    <property type="entry name" value="Molybdenum cofactor biosynthesis protein C, MoaC"/>
    <property type="match status" value="1"/>
</dbReference>
<dbReference type="GO" id="GO:0006777">
    <property type="term" value="P:Mo-molybdopterin cofactor biosynthetic process"/>
    <property type="evidence" value="ECO:0007669"/>
    <property type="project" value="UniProtKB-KW"/>
</dbReference>
<sequence>MTKLKVIKQEQLNDWAKEIFQKNSFSMVDVSSKKETFRRALATGKIFVGKEVLNLIKNKKMPKGDPVALAEVSAVLGVKKTTELIPLCHPLPIDHTATKVFLNEVDFSLEVYCVVSAVAKTGVEMEAIMGVNAALITIYDLSKIVNPHLKIDNVKLLIKEGGKSGLWTNPDGLPKFLENIF</sequence>
<proteinExistence type="predicted"/>
<comment type="pathway">
    <text evidence="1">Cofactor biosynthesis; molybdopterin biosynthesis.</text>
</comment>
<dbReference type="UniPathway" id="UPA00344"/>
<name>A0A381X0B5_9ZZZZ</name>